<comment type="caution">
    <text evidence="4">The sequence shown here is derived from an EMBL/GenBank/DDBJ whole genome shotgun (WGS) entry which is preliminary data.</text>
</comment>
<name>A0A835MB94_9MAGN</name>
<evidence type="ECO:0000256" key="2">
    <source>
        <dbReference type="SAM" id="MobiDB-lite"/>
    </source>
</evidence>
<dbReference type="InterPro" id="IPR039774">
    <property type="entry name" value="Sin3-like"/>
</dbReference>
<accession>A0A835MB94</accession>
<evidence type="ECO:0000313" key="5">
    <source>
        <dbReference type="Proteomes" id="UP000631114"/>
    </source>
</evidence>
<dbReference type="Proteomes" id="UP000631114">
    <property type="component" value="Unassembled WGS sequence"/>
</dbReference>
<feature type="region of interest" description="Disordered" evidence="2">
    <location>
        <begin position="176"/>
        <end position="278"/>
    </location>
</feature>
<dbReference type="Pfam" id="PF16879">
    <property type="entry name" value="Sin3a_C"/>
    <property type="match status" value="1"/>
</dbReference>
<dbReference type="OrthoDB" id="10265969at2759"/>
<dbReference type="PANTHER" id="PTHR12346">
    <property type="entry name" value="SIN3B-RELATED"/>
    <property type="match status" value="1"/>
</dbReference>
<proteinExistence type="predicted"/>
<dbReference type="EMBL" id="JADFTS010000001">
    <property type="protein sequence ID" value="KAF9623257.1"/>
    <property type="molecule type" value="Genomic_DNA"/>
</dbReference>
<dbReference type="PANTHER" id="PTHR12346:SF0">
    <property type="entry name" value="SIN3A, ISOFORM G"/>
    <property type="match status" value="1"/>
</dbReference>
<reference evidence="4 5" key="1">
    <citation type="submission" date="2020-10" db="EMBL/GenBank/DDBJ databases">
        <title>The Coptis chinensis genome and diversification of protoberbering-type alkaloids.</title>
        <authorList>
            <person name="Wang B."/>
            <person name="Shu S."/>
            <person name="Song C."/>
            <person name="Liu Y."/>
        </authorList>
    </citation>
    <scope>NUCLEOTIDE SEQUENCE [LARGE SCALE GENOMIC DNA]</scope>
    <source>
        <strain evidence="4">HL-2020</strain>
        <tissue evidence="4">Leaf</tissue>
    </source>
</reference>
<feature type="domain" description="Sin3 C-terminal" evidence="3">
    <location>
        <begin position="281"/>
        <end position="357"/>
    </location>
</feature>
<feature type="compositionally biased region" description="Basic and acidic residues" evidence="2">
    <location>
        <begin position="177"/>
        <end position="203"/>
    </location>
</feature>
<keyword evidence="1" id="KW-0678">Repressor</keyword>
<gene>
    <name evidence="4" type="ORF">IFM89_000746</name>
</gene>
<dbReference type="InterPro" id="IPR031693">
    <property type="entry name" value="Sin3_C"/>
</dbReference>
<dbReference type="GO" id="GO:0000122">
    <property type="term" value="P:negative regulation of transcription by RNA polymerase II"/>
    <property type="evidence" value="ECO:0007669"/>
    <property type="project" value="TreeGrafter"/>
</dbReference>
<evidence type="ECO:0000256" key="1">
    <source>
        <dbReference type="ARBA" id="ARBA00022491"/>
    </source>
</evidence>
<keyword evidence="5" id="KW-1185">Reference proteome</keyword>
<organism evidence="4 5">
    <name type="scientific">Coptis chinensis</name>
    <dbReference type="NCBI Taxonomy" id="261450"/>
    <lineage>
        <taxon>Eukaryota</taxon>
        <taxon>Viridiplantae</taxon>
        <taxon>Streptophyta</taxon>
        <taxon>Embryophyta</taxon>
        <taxon>Tracheophyta</taxon>
        <taxon>Spermatophyta</taxon>
        <taxon>Magnoliopsida</taxon>
        <taxon>Ranunculales</taxon>
        <taxon>Ranunculaceae</taxon>
        <taxon>Coptidoideae</taxon>
        <taxon>Coptis</taxon>
    </lineage>
</organism>
<evidence type="ECO:0000259" key="3">
    <source>
        <dbReference type="Pfam" id="PF16879"/>
    </source>
</evidence>
<dbReference type="GO" id="GO:0000118">
    <property type="term" value="C:histone deacetylase complex"/>
    <property type="evidence" value="ECO:0007669"/>
    <property type="project" value="TreeGrafter"/>
</dbReference>
<dbReference type="GO" id="GO:0000785">
    <property type="term" value="C:chromatin"/>
    <property type="evidence" value="ECO:0007669"/>
    <property type="project" value="TreeGrafter"/>
</dbReference>
<evidence type="ECO:0000313" key="4">
    <source>
        <dbReference type="EMBL" id="KAF9623257.1"/>
    </source>
</evidence>
<dbReference type="AlphaFoldDB" id="A0A835MB94"/>
<protein>
    <recommendedName>
        <fullName evidence="3">Sin3 C-terminal domain-containing protein</fullName>
    </recommendedName>
</protein>
<sequence length="481" mass="52823">MRIWTTFLEPMLGIPPRQQGTEDSEDVVKAKSHVKSRVASIGESNGSPDDEVAIDNVKQPNSLSNEDDNIPPEQASFCRDGFVNGGKAKEDGVHGIDQISCRRDALQNGRMSNNVPVDGDSTKPVIATNGVLAESTKVDDSVGHSKVDREEGEFFPTEGFEEDNFRVYKTSGTDVVPKAKESTPKRQYEAKHGQEALCRREAGGENGADADDEGEESAQRLMEESDNASMAGEDVSGSESGEGDECSREDHEEDEEDVSHDTKAESEGGAEGTADAHDVYGDSMSLPCSKCFLENVKPLAKHCKTCFMRLLNAIYNLIDGTSDNTKFEDECRAIVGTQAYILFTLDKLIHKLVKQSSSPTRLSIQLMDYGYEKPEVTAVSIDPNFASYLHDEFLSVVPCERKYATEDEFSASCTAMEGVRVSNGLKCKIACNSSKVSYVLDTEDYLYRMKCKQGKLSCHDQANCSNGNALKVHRFHKFLSS</sequence>
<dbReference type="GO" id="GO:0003714">
    <property type="term" value="F:transcription corepressor activity"/>
    <property type="evidence" value="ECO:0007669"/>
    <property type="project" value="InterPro"/>
</dbReference>
<feature type="region of interest" description="Disordered" evidence="2">
    <location>
        <begin position="37"/>
        <end position="72"/>
    </location>
</feature>